<evidence type="ECO:0008006" key="3">
    <source>
        <dbReference type="Google" id="ProtNLM"/>
    </source>
</evidence>
<proteinExistence type="predicted"/>
<dbReference type="Proteomes" id="UP001557465">
    <property type="component" value="Unassembled WGS sequence"/>
</dbReference>
<gene>
    <name evidence="1" type="ORF">AB4874_02830</name>
</gene>
<accession>A0ABV3TGC5</accession>
<dbReference type="EMBL" id="JBFRYC010000001">
    <property type="protein sequence ID" value="MEX1660585.1"/>
    <property type="molecule type" value="Genomic_DNA"/>
</dbReference>
<evidence type="ECO:0000313" key="1">
    <source>
        <dbReference type="EMBL" id="MEX1660585.1"/>
    </source>
</evidence>
<reference evidence="1 2" key="1">
    <citation type="journal article" date="2011" name="Int. J. Syst. Evol. Microbiol.">
        <title>Zhongshania antarctica gen. nov., sp. nov. and Zhongshania guokunii sp. nov., gammaproteobacteria respectively isolated from coastal attached (fast) ice and surface seawater of the Antarctic.</title>
        <authorList>
            <person name="Li H.J."/>
            <person name="Zhang X.Y."/>
            <person name="Chen C.X."/>
            <person name="Zhang Y.J."/>
            <person name="Gao Z.M."/>
            <person name="Yu Y."/>
            <person name="Chen X.L."/>
            <person name="Chen B."/>
            <person name="Zhang Y.Z."/>
        </authorList>
    </citation>
    <scope>NUCLEOTIDE SEQUENCE [LARGE SCALE GENOMIC DNA]</scope>
    <source>
        <strain evidence="1 2">15-R06ZXC-3</strain>
    </source>
</reference>
<organism evidence="1 2">
    <name type="scientific">Thioclava arctica</name>
    <dbReference type="NCBI Taxonomy" id="3238301"/>
    <lineage>
        <taxon>Bacteria</taxon>
        <taxon>Pseudomonadati</taxon>
        <taxon>Pseudomonadota</taxon>
        <taxon>Alphaproteobacteria</taxon>
        <taxon>Rhodobacterales</taxon>
        <taxon>Paracoccaceae</taxon>
        <taxon>Thioclava</taxon>
    </lineage>
</organism>
<name>A0ABV3TGC5_9RHOB</name>
<sequence length="107" mass="11029">MTRNRHMGFGAVALLLGVIVAGTAGAGDLRQIAPVEVADTALNQITEEITGRAAYDPVAHALAIGLTPERADALVDQAMKVAQSCPLVFDTQQSIAHCWEASSGAGS</sequence>
<evidence type="ECO:0000313" key="2">
    <source>
        <dbReference type="Proteomes" id="UP001557465"/>
    </source>
</evidence>
<dbReference type="RefSeq" id="WP_368390846.1">
    <property type="nucleotide sequence ID" value="NZ_JBFRYC010000001.1"/>
</dbReference>
<comment type="caution">
    <text evidence="1">The sequence shown here is derived from an EMBL/GenBank/DDBJ whole genome shotgun (WGS) entry which is preliminary data.</text>
</comment>
<keyword evidence="2" id="KW-1185">Reference proteome</keyword>
<protein>
    <recommendedName>
        <fullName evidence="3">UrcA family protein</fullName>
    </recommendedName>
</protein>